<comment type="caution">
    <text evidence="1">The sequence shown here is derived from an EMBL/GenBank/DDBJ whole genome shotgun (WGS) entry which is preliminary data.</text>
</comment>
<dbReference type="Proteomes" id="UP000784128">
    <property type="component" value="Unassembled WGS sequence"/>
</dbReference>
<reference evidence="1 2" key="1">
    <citation type="submission" date="2021-05" db="EMBL/GenBank/DDBJ databases">
        <title>The draft genome of Geobacter chapellei DSM 13688.</title>
        <authorList>
            <person name="Xu Z."/>
            <person name="Masuda Y."/>
            <person name="Itoh H."/>
            <person name="Senoo K."/>
        </authorList>
    </citation>
    <scope>NUCLEOTIDE SEQUENCE [LARGE SCALE GENOMIC DNA]</scope>
    <source>
        <strain evidence="1 2">DSM 13688</strain>
    </source>
</reference>
<dbReference type="EMBL" id="JAHDYS010000006">
    <property type="protein sequence ID" value="MBT1071715.1"/>
    <property type="molecule type" value="Genomic_DNA"/>
</dbReference>
<proteinExistence type="predicted"/>
<organism evidence="1 2">
    <name type="scientific">Pelotalea chapellei</name>
    <dbReference type="NCBI Taxonomy" id="44671"/>
    <lineage>
        <taxon>Bacteria</taxon>
        <taxon>Pseudomonadati</taxon>
        <taxon>Thermodesulfobacteriota</taxon>
        <taxon>Desulfuromonadia</taxon>
        <taxon>Geobacterales</taxon>
        <taxon>Geobacteraceae</taxon>
        <taxon>Pelotalea</taxon>
    </lineage>
</organism>
<name>A0ABS5U7S5_9BACT</name>
<gene>
    <name evidence="1" type="ORF">KJB30_07970</name>
</gene>
<evidence type="ECO:0000313" key="2">
    <source>
        <dbReference type="Proteomes" id="UP000784128"/>
    </source>
</evidence>
<dbReference type="RefSeq" id="WP_214297790.1">
    <property type="nucleotide sequence ID" value="NZ_JAHDYS010000006.1"/>
</dbReference>
<accession>A0ABS5U7S5</accession>
<sequence length="97" mass="10881">MLFKRTVLTKILSTGMKAEFAIVKEAGIYHAALYVSGRFIPGPPLPEPLNPPKDDLTHWMGNRPGVGLTDEEAERILREVELENSVLQHIRKLDESS</sequence>
<protein>
    <submittedName>
        <fullName evidence="1">Uncharacterized protein</fullName>
    </submittedName>
</protein>
<keyword evidence="2" id="KW-1185">Reference proteome</keyword>
<evidence type="ECO:0000313" key="1">
    <source>
        <dbReference type="EMBL" id="MBT1071715.1"/>
    </source>
</evidence>